<dbReference type="EMBL" id="CAJVCH010406395">
    <property type="protein sequence ID" value="CAG7817888.1"/>
    <property type="molecule type" value="Genomic_DNA"/>
</dbReference>
<evidence type="ECO:0000313" key="2">
    <source>
        <dbReference type="Proteomes" id="UP000708208"/>
    </source>
</evidence>
<evidence type="ECO:0000313" key="1">
    <source>
        <dbReference type="EMBL" id="CAG7817888.1"/>
    </source>
</evidence>
<dbReference type="Proteomes" id="UP000708208">
    <property type="component" value="Unassembled WGS sequence"/>
</dbReference>
<proteinExistence type="predicted"/>
<organism evidence="1 2">
    <name type="scientific">Allacma fusca</name>
    <dbReference type="NCBI Taxonomy" id="39272"/>
    <lineage>
        <taxon>Eukaryota</taxon>
        <taxon>Metazoa</taxon>
        <taxon>Ecdysozoa</taxon>
        <taxon>Arthropoda</taxon>
        <taxon>Hexapoda</taxon>
        <taxon>Collembola</taxon>
        <taxon>Symphypleona</taxon>
        <taxon>Sminthuridae</taxon>
        <taxon>Allacma</taxon>
    </lineage>
</organism>
<protein>
    <submittedName>
        <fullName evidence="1">Uncharacterized protein</fullName>
    </submittedName>
</protein>
<accession>A0A8J2PDR9</accession>
<dbReference type="AlphaFoldDB" id="A0A8J2PDR9"/>
<comment type="caution">
    <text evidence="1">The sequence shown here is derived from an EMBL/GenBank/DDBJ whole genome shotgun (WGS) entry which is preliminary data.</text>
</comment>
<gene>
    <name evidence="1" type="ORF">AFUS01_LOCUS28426</name>
</gene>
<keyword evidence="2" id="KW-1185">Reference proteome</keyword>
<sequence>MESLSYLGKVIRKTVQLDLYSCRRLCCCQRFNVIKLLGSLRMERCLDDKEYEQASTLSDLELKFKHSTAQGDFCKFAIKQLVLIEKIPE</sequence>
<name>A0A8J2PDR9_9HEXA</name>
<reference evidence="1" key="1">
    <citation type="submission" date="2021-06" db="EMBL/GenBank/DDBJ databases">
        <authorList>
            <person name="Hodson N. C."/>
            <person name="Mongue J. A."/>
            <person name="Jaron S. K."/>
        </authorList>
    </citation>
    <scope>NUCLEOTIDE SEQUENCE</scope>
</reference>